<evidence type="ECO:0000313" key="2">
    <source>
        <dbReference type="Proteomes" id="UP000654370"/>
    </source>
</evidence>
<dbReference type="EMBL" id="JAEPQZ010000017">
    <property type="protein sequence ID" value="KAG2172415.1"/>
    <property type="molecule type" value="Genomic_DNA"/>
</dbReference>
<evidence type="ECO:0000313" key="1">
    <source>
        <dbReference type="EMBL" id="KAG2172415.1"/>
    </source>
</evidence>
<dbReference type="Proteomes" id="UP000654370">
    <property type="component" value="Unassembled WGS sequence"/>
</dbReference>
<dbReference type="OrthoDB" id="10348069at2759"/>
<gene>
    <name evidence="1" type="ORF">INT43_004957</name>
</gene>
<dbReference type="AlphaFoldDB" id="A0A8H7U7Y6"/>
<comment type="caution">
    <text evidence="1">The sequence shown here is derived from an EMBL/GenBank/DDBJ whole genome shotgun (WGS) entry which is preliminary data.</text>
</comment>
<protein>
    <submittedName>
        <fullName evidence="1">Uncharacterized protein</fullName>
    </submittedName>
</protein>
<organism evidence="1 2">
    <name type="scientific">Mortierella isabellina</name>
    <name type="common">Filamentous fungus</name>
    <name type="synonym">Umbelopsis isabellina</name>
    <dbReference type="NCBI Taxonomy" id="91625"/>
    <lineage>
        <taxon>Eukaryota</taxon>
        <taxon>Fungi</taxon>
        <taxon>Fungi incertae sedis</taxon>
        <taxon>Mucoromycota</taxon>
        <taxon>Mucoromycotina</taxon>
        <taxon>Umbelopsidomycetes</taxon>
        <taxon>Umbelopsidales</taxon>
        <taxon>Umbelopsidaceae</taxon>
        <taxon>Umbelopsis</taxon>
    </lineage>
</organism>
<keyword evidence="2" id="KW-1185">Reference proteome</keyword>
<accession>A0A8H7U7Y6</accession>
<proteinExistence type="predicted"/>
<name>A0A8H7U7Y6_MORIS</name>
<reference evidence="1" key="1">
    <citation type="submission" date="2020-12" db="EMBL/GenBank/DDBJ databases">
        <title>Metabolic potential, ecology and presence of endohyphal bacteria is reflected in genomic diversity of Mucoromycotina.</title>
        <authorList>
            <person name="Muszewska A."/>
            <person name="Okrasinska A."/>
            <person name="Steczkiewicz K."/>
            <person name="Drgas O."/>
            <person name="Orlowska M."/>
            <person name="Perlinska-Lenart U."/>
            <person name="Aleksandrzak-Piekarczyk T."/>
            <person name="Szatraj K."/>
            <person name="Zielenkiewicz U."/>
            <person name="Pilsyk S."/>
            <person name="Malc E."/>
            <person name="Mieczkowski P."/>
            <person name="Kruszewska J.S."/>
            <person name="Biernat P."/>
            <person name="Pawlowska J."/>
        </authorList>
    </citation>
    <scope>NUCLEOTIDE SEQUENCE</scope>
    <source>
        <strain evidence="1">WA0000067209</strain>
    </source>
</reference>
<sequence>MPLRRSSSITNEHCDAKRATSIAKISSAQQATNIYSKNGEQFLYLRHEQPQVGTFKVPCSLHTGGAISLTHVTLAQVARDGSCMLIHTFKVTEMTRLSDDISNALCFTASYKIANTSPLLLEEMYKNLQYVRIHPGIQKTTPQYLVVILSRPWCMLEIVLSYSGILKSILETLHQLDGGVYSQPIANAHQVEKALTSPELEQGDAVGRLIDFFRQAKLVAFKEQWWRIVLAHLTRIRTGSIFKSTLRIRPVDFSSIPIIKLYTVDNEEKQEIL</sequence>